<dbReference type="Proteomes" id="UP000184226">
    <property type="component" value="Unassembled WGS sequence"/>
</dbReference>
<feature type="compositionally biased region" description="Low complexity" evidence="1">
    <location>
        <begin position="1"/>
        <end position="13"/>
    </location>
</feature>
<gene>
    <name evidence="2" type="ORF">SAMN04488135_12017</name>
</gene>
<dbReference type="EMBL" id="FQXE01000020">
    <property type="protein sequence ID" value="SHI28762.1"/>
    <property type="molecule type" value="Genomic_DNA"/>
</dbReference>
<organism evidence="2 3">
    <name type="scientific">Pollutimonas bauzanensis</name>
    <dbReference type="NCBI Taxonomy" id="658167"/>
    <lineage>
        <taxon>Bacteria</taxon>
        <taxon>Pseudomonadati</taxon>
        <taxon>Pseudomonadota</taxon>
        <taxon>Betaproteobacteria</taxon>
        <taxon>Burkholderiales</taxon>
        <taxon>Alcaligenaceae</taxon>
        <taxon>Pollutimonas</taxon>
    </lineage>
</organism>
<dbReference type="STRING" id="658167.SAMN04488135_12017"/>
<evidence type="ECO:0000313" key="2">
    <source>
        <dbReference type="EMBL" id="SHI28762.1"/>
    </source>
</evidence>
<dbReference type="AlphaFoldDB" id="A0A1M5ZX27"/>
<keyword evidence="3" id="KW-1185">Reference proteome</keyword>
<accession>A0A1M5ZX27</accession>
<protein>
    <submittedName>
        <fullName evidence="2">Uncharacterized protein</fullName>
    </submittedName>
</protein>
<sequence>MPRAPRLAGGAARKTGRLAGGARKARRRLSGQQPEPGVYAPFVGAPQPYRIAFDAAILPFERAVVLFRRAGALQTHGSVGLFSPRT</sequence>
<reference evidence="2 3" key="1">
    <citation type="submission" date="2016-11" db="EMBL/GenBank/DDBJ databases">
        <authorList>
            <person name="Jaros S."/>
            <person name="Januszkiewicz K."/>
            <person name="Wedrychowicz H."/>
        </authorList>
    </citation>
    <scope>NUCLEOTIDE SEQUENCE [LARGE SCALE GENOMIC DNA]</scope>
    <source>
        <strain evidence="2 3">CGMCC 1.10190</strain>
    </source>
</reference>
<name>A0A1M5ZX27_9BURK</name>
<feature type="region of interest" description="Disordered" evidence="1">
    <location>
        <begin position="1"/>
        <end position="37"/>
    </location>
</feature>
<evidence type="ECO:0000256" key="1">
    <source>
        <dbReference type="SAM" id="MobiDB-lite"/>
    </source>
</evidence>
<evidence type="ECO:0000313" key="3">
    <source>
        <dbReference type="Proteomes" id="UP000184226"/>
    </source>
</evidence>
<proteinExistence type="predicted"/>